<dbReference type="AlphaFoldDB" id="A0A2T9ZBF5"/>
<evidence type="ECO:0000256" key="2">
    <source>
        <dbReference type="SAM" id="SignalP"/>
    </source>
</evidence>
<sequence length="349" mass="37561">MYTFKTIYSLILALFFSVFSNHANAATISAGSIINIFAPVSISNGVVVGRQTSVSVPNILSSLSNPSYKPAVYTDATISKIGYTASSVRGLTTSGFNMLSLLSGCKCTNCLSLSSLLSSIFTLSSFGECRCGWCRYKNTGCYYNLYSKCWYRCVPCSGGNCPKTTTTTTTTRPTSTTTTKPSSTTTTTKPSSTTTTTKPTTTSTTTKPTSTTTTSTRPTSTTTTPGLICDDSGYSYNDYELIDNGICVIQDIGGSESQTCYELDESVTSFIDYPYEYPDGAEGMMRRVCTIDRDADEGDQVVCETDPDAECERIGPLNPCGSLNEETYIYVNDGNLCECTNPGEADDEE</sequence>
<evidence type="ECO:0000313" key="3">
    <source>
        <dbReference type="EMBL" id="PVV01890.1"/>
    </source>
</evidence>
<organism evidence="3 4">
    <name type="scientific">Smittium megazygosporum</name>
    <dbReference type="NCBI Taxonomy" id="133381"/>
    <lineage>
        <taxon>Eukaryota</taxon>
        <taxon>Fungi</taxon>
        <taxon>Fungi incertae sedis</taxon>
        <taxon>Zoopagomycota</taxon>
        <taxon>Kickxellomycotina</taxon>
        <taxon>Harpellomycetes</taxon>
        <taxon>Harpellales</taxon>
        <taxon>Legeriomycetaceae</taxon>
        <taxon>Smittium</taxon>
    </lineage>
</organism>
<feature type="region of interest" description="Disordered" evidence="1">
    <location>
        <begin position="165"/>
        <end position="224"/>
    </location>
</feature>
<feature type="non-terminal residue" evidence="3">
    <location>
        <position position="349"/>
    </location>
</feature>
<dbReference type="Proteomes" id="UP000245609">
    <property type="component" value="Unassembled WGS sequence"/>
</dbReference>
<comment type="caution">
    <text evidence="3">The sequence shown here is derived from an EMBL/GenBank/DDBJ whole genome shotgun (WGS) entry which is preliminary data.</text>
</comment>
<dbReference type="STRING" id="133381.A0A2T9ZBF5"/>
<accession>A0A2T9ZBF5</accession>
<reference evidence="3 4" key="1">
    <citation type="journal article" date="2018" name="MBio">
        <title>Comparative Genomics Reveals the Core Gene Toolbox for the Fungus-Insect Symbiosis.</title>
        <authorList>
            <person name="Wang Y."/>
            <person name="Stata M."/>
            <person name="Wang W."/>
            <person name="Stajich J.E."/>
            <person name="White M.M."/>
            <person name="Moncalvo J.M."/>
        </authorList>
    </citation>
    <scope>NUCLEOTIDE SEQUENCE [LARGE SCALE GENOMIC DNA]</scope>
    <source>
        <strain evidence="3 4">SC-DP-2</strain>
    </source>
</reference>
<feature type="chain" id="PRO_5015419848" description="TNFR-Cys domain-containing protein" evidence="2">
    <location>
        <begin position="26"/>
        <end position="349"/>
    </location>
</feature>
<evidence type="ECO:0000256" key="1">
    <source>
        <dbReference type="SAM" id="MobiDB-lite"/>
    </source>
</evidence>
<name>A0A2T9ZBF5_9FUNG</name>
<keyword evidence="4" id="KW-1185">Reference proteome</keyword>
<protein>
    <recommendedName>
        <fullName evidence="5">TNFR-Cys domain-containing protein</fullName>
    </recommendedName>
</protein>
<feature type="signal peptide" evidence="2">
    <location>
        <begin position="1"/>
        <end position="25"/>
    </location>
</feature>
<proteinExistence type="predicted"/>
<keyword evidence="2" id="KW-0732">Signal</keyword>
<evidence type="ECO:0000313" key="4">
    <source>
        <dbReference type="Proteomes" id="UP000245609"/>
    </source>
</evidence>
<dbReference type="EMBL" id="MBFS01000727">
    <property type="protein sequence ID" value="PVV01890.1"/>
    <property type="molecule type" value="Genomic_DNA"/>
</dbReference>
<evidence type="ECO:0008006" key="5">
    <source>
        <dbReference type="Google" id="ProtNLM"/>
    </source>
</evidence>
<gene>
    <name evidence="3" type="ORF">BB560_003673</name>
</gene>
<dbReference type="OrthoDB" id="5600255at2759"/>